<evidence type="ECO:0000256" key="2">
    <source>
        <dbReference type="ARBA" id="ARBA00022679"/>
    </source>
</evidence>
<feature type="repeat" description="WD" evidence="7">
    <location>
        <begin position="1035"/>
        <end position="1076"/>
    </location>
</feature>
<dbReference type="Gene3D" id="3.30.200.20">
    <property type="entry name" value="Phosphorylase Kinase, domain 1"/>
    <property type="match status" value="1"/>
</dbReference>
<dbReference type="SUPFAM" id="SSF50998">
    <property type="entry name" value="Quinoprotein alcohol dehydrogenase-like"/>
    <property type="match status" value="1"/>
</dbReference>
<evidence type="ECO:0000313" key="11">
    <source>
        <dbReference type="EMBL" id="QDU69756.1"/>
    </source>
</evidence>
<protein>
    <submittedName>
        <fullName evidence="11">Serine/threonine-protein kinase PrkC</fullName>
        <ecNumber evidence="11">2.7.11.1</ecNumber>
    </submittedName>
</protein>
<organism evidence="11 12">
    <name type="scientific">Engelhardtia mirabilis</name>
    <dbReference type="NCBI Taxonomy" id="2528011"/>
    <lineage>
        <taxon>Bacteria</taxon>
        <taxon>Pseudomonadati</taxon>
        <taxon>Planctomycetota</taxon>
        <taxon>Planctomycetia</taxon>
        <taxon>Planctomycetia incertae sedis</taxon>
        <taxon>Engelhardtia</taxon>
    </lineage>
</organism>
<keyword evidence="9" id="KW-0472">Membrane</keyword>
<evidence type="ECO:0000256" key="7">
    <source>
        <dbReference type="PROSITE-ProRule" id="PRU00221"/>
    </source>
</evidence>
<evidence type="ECO:0000256" key="8">
    <source>
        <dbReference type="PROSITE-ProRule" id="PRU10141"/>
    </source>
</evidence>
<dbReference type="Proteomes" id="UP000316921">
    <property type="component" value="Chromosome"/>
</dbReference>
<dbReference type="GO" id="GO:0004674">
    <property type="term" value="F:protein serine/threonine kinase activity"/>
    <property type="evidence" value="ECO:0007669"/>
    <property type="project" value="UniProtKB-EC"/>
</dbReference>
<proteinExistence type="predicted"/>
<dbReference type="InterPro" id="IPR008271">
    <property type="entry name" value="Ser/Thr_kinase_AS"/>
</dbReference>
<dbReference type="SMART" id="SM00320">
    <property type="entry name" value="WD40"/>
    <property type="match status" value="3"/>
</dbReference>
<feature type="repeat" description="WD" evidence="7">
    <location>
        <begin position="799"/>
        <end position="841"/>
    </location>
</feature>
<dbReference type="InterPro" id="IPR001680">
    <property type="entry name" value="WD40_rpt"/>
</dbReference>
<keyword evidence="9" id="KW-0812">Transmembrane</keyword>
<dbReference type="EMBL" id="CP036287">
    <property type="protein sequence ID" value="QDU69756.1"/>
    <property type="molecule type" value="Genomic_DNA"/>
</dbReference>
<dbReference type="KEGG" id="pbap:Pla133_48780"/>
<dbReference type="InterPro" id="IPR011009">
    <property type="entry name" value="Kinase-like_dom_sf"/>
</dbReference>
<accession>A0A518BS11</accession>
<evidence type="ECO:0000256" key="5">
    <source>
        <dbReference type="ARBA" id="ARBA00022777"/>
    </source>
</evidence>
<dbReference type="Gene3D" id="2.130.10.10">
    <property type="entry name" value="YVTN repeat-like/Quinoprotein amine dehydrogenase"/>
    <property type="match status" value="3"/>
</dbReference>
<dbReference type="InterPro" id="IPR000719">
    <property type="entry name" value="Prot_kinase_dom"/>
</dbReference>
<dbReference type="PROSITE" id="PS00107">
    <property type="entry name" value="PROTEIN_KINASE_ATP"/>
    <property type="match status" value="1"/>
</dbReference>
<dbReference type="SUPFAM" id="SSF56112">
    <property type="entry name" value="Protein kinase-like (PK-like)"/>
    <property type="match status" value="1"/>
</dbReference>
<dbReference type="PANTHER" id="PTHR43289:SF6">
    <property type="entry name" value="SERINE_THREONINE-PROTEIN KINASE NEKL-3"/>
    <property type="match status" value="1"/>
</dbReference>
<evidence type="ECO:0000259" key="10">
    <source>
        <dbReference type="PROSITE" id="PS50011"/>
    </source>
</evidence>
<dbReference type="PROSITE" id="PS50011">
    <property type="entry name" value="PROTEIN_KINASE_DOM"/>
    <property type="match status" value="1"/>
</dbReference>
<keyword evidence="3" id="KW-0677">Repeat</keyword>
<dbReference type="SMART" id="SM00220">
    <property type="entry name" value="S_TKc"/>
    <property type="match status" value="1"/>
</dbReference>
<evidence type="ECO:0000256" key="4">
    <source>
        <dbReference type="ARBA" id="ARBA00022741"/>
    </source>
</evidence>
<evidence type="ECO:0000256" key="3">
    <source>
        <dbReference type="ARBA" id="ARBA00022737"/>
    </source>
</evidence>
<dbReference type="CDD" id="cd14014">
    <property type="entry name" value="STKc_PknB_like"/>
    <property type="match status" value="1"/>
</dbReference>
<reference evidence="11 12" key="1">
    <citation type="submission" date="2019-02" db="EMBL/GenBank/DDBJ databases">
        <title>Deep-cultivation of Planctomycetes and their phenomic and genomic characterization uncovers novel biology.</title>
        <authorList>
            <person name="Wiegand S."/>
            <person name="Jogler M."/>
            <person name="Boedeker C."/>
            <person name="Pinto D."/>
            <person name="Vollmers J."/>
            <person name="Rivas-Marin E."/>
            <person name="Kohn T."/>
            <person name="Peeters S.H."/>
            <person name="Heuer A."/>
            <person name="Rast P."/>
            <person name="Oberbeckmann S."/>
            <person name="Bunk B."/>
            <person name="Jeske O."/>
            <person name="Meyerdierks A."/>
            <person name="Storesund J.E."/>
            <person name="Kallscheuer N."/>
            <person name="Luecker S."/>
            <person name="Lage O.M."/>
            <person name="Pohl T."/>
            <person name="Merkel B.J."/>
            <person name="Hornburger P."/>
            <person name="Mueller R.-W."/>
            <person name="Bruemmer F."/>
            <person name="Labrenz M."/>
            <person name="Spormann A.M."/>
            <person name="Op den Camp H."/>
            <person name="Overmann J."/>
            <person name="Amann R."/>
            <person name="Jetten M.S.M."/>
            <person name="Mascher T."/>
            <person name="Medema M.H."/>
            <person name="Devos D.P."/>
            <person name="Kaster A.-K."/>
            <person name="Ovreas L."/>
            <person name="Rohde M."/>
            <person name="Galperin M.Y."/>
            <person name="Jogler C."/>
        </authorList>
    </citation>
    <scope>NUCLEOTIDE SEQUENCE [LARGE SCALE GENOMIC DNA]</scope>
    <source>
        <strain evidence="11 12">Pla133</strain>
    </source>
</reference>
<dbReference type="InterPro" id="IPR019775">
    <property type="entry name" value="WD40_repeat_CS"/>
</dbReference>
<dbReference type="PROSITE" id="PS00678">
    <property type="entry name" value="WD_REPEATS_1"/>
    <property type="match status" value="1"/>
</dbReference>
<evidence type="ECO:0000256" key="6">
    <source>
        <dbReference type="ARBA" id="ARBA00022840"/>
    </source>
</evidence>
<dbReference type="EC" id="2.7.11.1" evidence="11"/>
<sequence length="1121" mass="122180">MTDDRELHRRAGEVFEAALEVADDERRAFLDRSCGDDGALRAAVERLLDHDDDEGILRDRALDSNRAALGHLLEGDLDYVDVDDPLGSTRDRIGPYRILRRIGEGGMGVVYEAEQDAPRRRVALKVNRPVHDSDRRLRRFRREAEVLGRLEHAGIARIYQAGTFEHRGAARPYFAMEFIEGVPITTFATRAHLPLRARLTLLISVLEAVQHAHDNGVIHRDLKPDNVLVRGDGSPVVLDFGVARLSDSSTALTSLDTLNGEILGTLAYMAPEQLSGDPDAVTPRSDVYALGALAYELLAGRPPHELGGLALTAAMRVLTEREPPRLGLLEPNLAGDVETIVGKALETDPARRYASAAALAADLRAFLEHRPIVAHPPSRLYLARKFTRRHKGLVAGAATAFVAITLGLVASLVSLAGEREQRELADASAERARRGERAAIGHLYRAVQDHLDDGELWAAAQLYAVADHRGGGWDDAFLARVMPNMLPADVSSAGARWLDDERIVVPARMGGGARILAVADWTEVGRLLPSEPLASATVLPGHLVLCRPLAPFGSIVTVDARTGAVRERRPSPFSGGAPRHAPSATLDADGRLVTAYRSEDGQTIVVDRGEGASLGIDVDGREDWLPIPIAGSRFIAMRADDGRLRVHELDTGTLLGEVDGLRPSAGTYFASRRGGRALLSSDVEDRLVEVDLERREVVRRWEHIRNRPFDLFELSADERLLAQGPGARVEIWDLEREVEVWSGPVELLAGASHRVHLSPDGRRAIVGADDVIGFVLDLDRPPVDPADLGTDRDPRANTFRGHDSFVYHLALSPDGRLAASLSVSDGRLAIWDLHSLETVATRLIGEDGAHEFRRRSNLIAFDDDGRRLWFSAPQSGYGAELRCWDLLTGEVEVRAAVDGASLNPHLALLDDLLERLGPGPPKRLGRKAARLADGRGLAVQQAAGLRIPDGERWHTAPPGNSEEGLALSPDGGRVAIAAARAIRVADATSPDELYRTRGQAYAAAWAPDGRLFATAGEDGRIRLFDGELLIELYSFPAHDDYVFSLAWTPDGTRLVSTSGDATVRVWDPRTPEAREADHAGYRRRYEALRGEDSAQLTARFGEAMSVDERGAILRAALDARR</sequence>
<keyword evidence="12" id="KW-1185">Reference proteome</keyword>
<feature type="repeat" description="WD" evidence="7">
    <location>
        <begin position="993"/>
        <end position="1025"/>
    </location>
</feature>
<dbReference type="AlphaFoldDB" id="A0A518BS11"/>
<evidence type="ECO:0000313" key="12">
    <source>
        <dbReference type="Proteomes" id="UP000316921"/>
    </source>
</evidence>
<dbReference type="Pfam" id="PF00400">
    <property type="entry name" value="WD40"/>
    <property type="match status" value="3"/>
</dbReference>
<dbReference type="RefSeq" id="WP_145069952.1">
    <property type="nucleotide sequence ID" value="NZ_CP036287.1"/>
</dbReference>
<keyword evidence="9" id="KW-1133">Transmembrane helix</keyword>
<feature type="transmembrane region" description="Helical" evidence="9">
    <location>
        <begin position="393"/>
        <end position="416"/>
    </location>
</feature>
<evidence type="ECO:0000256" key="9">
    <source>
        <dbReference type="SAM" id="Phobius"/>
    </source>
</evidence>
<feature type="binding site" evidence="8">
    <location>
        <position position="125"/>
    </location>
    <ligand>
        <name>ATP</name>
        <dbReference type="ChEBI" id="CHEBI:30616"/>
    </ligand>
</feature>
<keyword evidence="6 8" id="KW-0067">ATP-binding</keyword>
<keyword evidence="5 11" id="KW-0418">Kinase</keyword>
<dbReference type="PANTHER" id="PTHR43289">
    <property type="entry name" value="MITOGEN-ACTIVATED PROTEIN KINASE KINASE KINASE 20-RELATED"/>
    <property type="match status" value="1"/>
</dbReference>
<dbReference type="Gene3D" id="1.10.510.10">
    <property type="entry name" value="Transferase(Phosphotransferase) domain 1"/>
    <property type="match status" value="1"/>
</dbReference>
<dbReference type="PROSITE" id="PS50082">
    <property type="entry name" value="WD_REPEATS_2"/>
    <property type="match status" value="3"/>
</dbReference>
<keyword evidence="4 8" id="KW-0547">Nucleotide-binding</keyword>
<feature type="domain" description="Protein kinase" evidence="10">
    <location>
        <begin position="96"/>
        <end position="367"/>
    </location>
</feature>
<dbReference type="InterPro" id="IPR015943">
    <property type="entry name" value="WD40/YVTN_repeat-like_dom_sf"/>
</dbReference>
<keyword evidence="1 7" id="KW-0853">WD repeat</keyword>
<dbReference type="SUPFAM" id="SSF63829">
    <property type="entry name" value="Calcium-dependent phosphotriesterase"/>
    <property type="match status" value="1"/>
</dbReference>
<dbReference type="InterPro" id="IPR011047">
    <property type="entry name" value="Quinoprotein_ADH-like_sf"/>
</dbReference>
<dbReference type="InterPro" id="IPR017441">
    <property type="entry name" value="Protein_kinase_ATP_BS"/>
</dbReference>
<gene>
    <name evidence="11" type="primary">prkC_16</name>
    <name evidence="11" type="ORF">Pla133_48780</name>
</gene>
<dbReference type="Pfam" id="PF00069">
    <property type="entry name" value="Pkinase"/>
    <property type="match status" value="1"/>
</dbReference>
<dbReference type="GO" id="GO:0005524">
    <property type="term" value="F:ATP binding"/>
    <property type="evidence" value="ECO:0007669"/>
    <property type="project" value="UniProtKB-UniRule"/>
</dbReference>
<dbReference type="PROSITE" id="PS00108">
    <property type="entry name" value="PROTEIN_KINASE_ST"/>
    <property type="match status" value="1"/>
</dbReference>
<keyword evidence="2 11" id="KW-0808">Transferase</keyword>
<evidence type="ECO:0000256" key="1">
    <source>
        <dbReference type="ARBA" id="ARBA00022574"/>
    </source>
</evidence>
<name>A0A518BS11_9BACT</name>
<dbReference type="PROSITE" id="PS50294">
    <property type="entry name" value="WD_REPEATS_REGION"/>
    <property type="match status" value="1"/>
</dbReference>